<dbReference type="GO" id="GO:0051056">
    <property type="term" value="P:regulation of small GTPase mediated signal transduction"/>
    <property type="evidence" value="ECO:0007669"/>
    <property type="project" value="InterPro"/>
</dbReference>
<protein>
    <recommendedName>
        <fullName evidence="2">Rap-GAP domain-containing protein</fullName>
    </recommendedName>
</protein>
<reference evidence="3 4" key="1">
    <citation type="journal article" date="2009" name="PLoS Genet.">
        <title>Genomic analysis of the basal lineage fungus Rhizopus oryzae reveals a whole-genome duplication.</title>
        <authorList>
            <person name="Ma L.-J."/>
            <person name="Ibrahim A.S."/>
            <person name="Skory C."/>
            <person name="Grabherr M.G."/>
            <person name="Burger G."/>
            <person name="Butler M."/>
            <person name="Elias M."/>
            <person name="Idnurm A."/>
            <person name="Lang B.F."/>
            <person name="Sone T."/>
            <person name="Abe A."/>
            <person name="Calvo S.E."/>
            <person name="Corrochano L.M."/>
            <person name="Engels R."/>
            <person name="Fu J."/>
            <person name="Hansberg W."/>
            <person name="Kim J.-M."/>
            <person name="Kodira C.D."/>
            <person name="Koehrsen M.J."/>
            <person name="Liu B."/>
            <person name="Miranda-Saavedra D."/>
            <person name="O'Leary S."/>
            <person name="Ortiz-Castellanos L."/>
            <person name="Poulter R."/>
            <person name="Rodriguez-Romero J."/>
            <person name="Ruiz-Herrera J."/>
            <person name="Shen Y.-Q."/>
            <person name="Zeng Q."/>
            <person name="Galagan J."/>
            <person name="Birren B.W."/>
            <person name="Cuomo C.A."/>
            <person name="Wickes B.L."/>
        </authorList>
    </citation>
    <scope>NUCLEOTIDE SEQUENCE [LARGE SCALE GENOMIC DNA]</scope>
    <source>
        <strain evidence="4">RA 99-880 / ATCC MYA-4621 / FGSC 9543 / NRRL 43880</strain>
    </source>
</reference>
<dbReference type="AlphaFoldDB" id="I1CCR8"/>
<feature type="domain" description="Rap-GAP" evidence="2">
    <location>
        <begin position="2"/>
        <end position="49"/>
    </location>
</feature>
<accession>I1CCR8</accession>
<dbReference type="GO" id="GO:0005096">
    <property type="term" value="F:GTPase activator activity"/>
    <property type="evidence" value="ECO:0007669"/>
    <property type="project" value="UniProtKB-KW"/>
</dbReference>
<dbReference type="Pfam" id="PF02145">
    <property type="entry name" value="Rap_GAP"/>
    <property type="match status" value="1"/>
</dbReference>
<dbReference type="InterPro" id="IPR035974">
    <property type="entry name" value="Rap/Ran-GAP_sf"/>
</dbReference>
<dbReference type="RefSeq" id="XP_067521644.1">
    <property type="nucleotide sequence ID" value="XM_067665543.1"/>
</dbReference>
<dbReference type="Proteomes" id="UP000009138">
    <property type="component" value="Unassembled WGS sequence"/>
</dbReference>
<dbReference type="InterPro" id="IPR000331">
    <property type="entry name" value="Rap/Ran_GAP_dom"/>
</dbReference>
<dbReference type="EMBL" id="CH476739">
    <property type="protein sequence ID" value="EIE86248.1"/>
    <property type="molecule type" value="Genomic_DNA"/>
</dbReference>
<sequence length="55" mass="6411">MQHVFIVVRQEQDDAEKFWRVEVVAAEDVPPFGPPLPDLFDNANDLSEFILNKRK</sequence>
<keyword evidence="1" id="KW-0343">GTPase activation</keyword>
<name>I1CCR8_RHIO9</name>
<organism evidence="3 4">
    <name type="scientific">Rhizopus delemar (strain RA 99-880 / ATCC MYA-4621 / FGSC 9543 / NRRL 43880)</name>
    <name type="common">Mucormycosis agent</name>
    <name type="synonym">Rhizopus arrhizus var. delemar</name>
    <dbReference type="NCBI Taxonomy" id="246409"/>
    <lineage>
        <taxon>Eukaryota</taxon>
        <taxon>Fungi</taxon>
        <taxon>Fungi incertae sedis</taxon>
        <taxon>Mucoromycota</taxon>
        <taxon>Mucoromycotina</taxon>
        <taxon>Mucoromycetes</taxon>
        <taxon>Mucorales</taxon>
        <taxon>Mucorineae</taxon>
        <taxon>Rhizopodaceae</taxon>
        <taxon>Rhizopus</taxon>
    </lineage>
</organism>
<evidence type="ECO:0000259" key="2">
    <source>
        <dbReference type="Pfam" id="PF02145"/>
    </source>
</evidence>
<gene>
    <name evidence="3" type="ORF">RO3G_10959</name>
</gene>
<proteinExistence type="predicted"/>
<dbReference type="InParanoid" id="I1CCR8"/>
<evidence type="ECO:0000313" key="3">
    <source>
        <dbReference type="EMBL" id="EIE86248.1"/>
    </source>
</evidence>
<dbReference type="SUPFAM" id="SSF111347">
    <property type="entry name" value="Rap/Ran-GAP"/>
    <property type="match status" value="1"/>
</dbReference>
<dbReference type="VEuPathDB" id="FungiDB:RO3G_10959"/>
<dbReference type="GeneID" id="93617924"/>
<evidence type="ECO:0000256" key="1">
    <source>
        <dbReference type="ARBA" id="ARBA00022468"/>
    </source>
</evidence>
<evidence type="ECO:0000313" key="4">
    <source>
        <dbReference type="Proteomes" id="UP000009138"/>
    </source>
</evidence>
<dbReference type="Gene3D" id="3.40.50.11210">
    <property type="entry name" value="Rap/Ran-GAP"/>
    <property type="match status" value="1"/>
</dbReference>
<keyword evidence="4" id="KW-1185">Reference proteome</keyword>